<feature type="transmembrane region" description="Helical" evidence="10">
    <location>
        <begin position="728"/>
        <end position="746"/>
    </location>
</feature>
<dbReference type="InterPro" id="IPR023298">
    <property type="entry name" value="ATPase_P-typ_TM_dom_sf"/>
</dbReference>
<dbReference type="Proteomes" id="UP001596207">
    <property type="component" value="Unassembled WGS sequence"/>
</dbReference>
<evidence type="ECO:0000256" key="2">
    <source>
        <dbReference type="ARBA" id="ARBA00006024"/>
    </source>
</evidence>
<evidence type="ECO:0000256" key="9">
    <source>
        <dbReference type="ARBA" id="ARBA00023136"/>
    </source>
</evidence>
<dbReference type="NCBIfam" id="TIGR01525">
    <property type="entry name" value="ATPase-IB_hvy"/>
    <property type="match status" value="1"/>
</dbReference>
<dbReference type="InterPro" id="IPR001757">
    <property type="entry name" value="P_typ_ATPase"/>
</dbReference>
<dbReference type="InterPro" id="IPR027256">
    <property type="entry name" value="P-typ_ATPase_IB"/>
</dbReference>
<dbReference type="InterPro" id="IPR059000">
    <property type="entry name" value="ATPase_P-type_domA"/>
</dbReference>
<dbReference type="CDD" id="cd02094">
    <property type="entry name" value="P-type_ATPase_Cu-like"/>
    <property type="match status" value="1"/>
</dbReference>
<dbReference type="SFLD" id="SFLDS00003">
    <property type="entry name" value="Haloacid_Dehalogenase"/>
    <property type="match status" value="1"/>
</dbReference>
<proteinExistence type="inferred from homology"/>
<dbReference type="InterPro" id="IPR023214">
    <property type="entry name" value="HAD_sf"/>
</dbReference>
<sequence length="757" mass="77660">MSSPTRPLPVAPNRIELAIGGMTCASCAARIEKKLNRMNGVTATVNYATEKATVSYADDVTPDDLIATVTKTGYTAALPPPPSPSPSPESATAAAEPVDELRGLRTRLWVSVALAVPVVVLAMVPAWQFDYWQWLSLTLAAPVVVYGGLPFHRAALINLRHGAATMDTLVSLGTLAAFGWSLWALFLGDAGMPGMTHPFRLDITRTDGAGNIYLEAAAGVTVFILAGRYFEARSKRTAGAALRALLTLGARDVAVLRDGVETRVPVDRLAVGDRFVVRPGEKIATDGVVDEGTSAVDASMLTGESVPVEVGPGDTVVGATVNAGGRLVVTATRVGGDTQLAQMARLVEQAQTGKAAVQRLADRISGVFVPIVIALAAGTLGWWLGAGAGPTAAFTAAVAVLIIACPCALGLATPTALLVGTGRGAQLGILIKGPEMLESTRQVDTVVLDKTGTVTTGRMTLVDALPADGEDAAELLRLAGALEAASEHPIARAVAAGAADAGPLASVTGFANVEGLGVTGTVDGRELTVGRPRLLRERGLDVPDEIERAVTDAEAAGRTAVLAGWDGRARGMLAVADVVKPTSAAAVAGLRALGLTPILLTGDNATVARAVAAEVGIDEVTAEVLPADKVDVVKQLQADGRTVAMIGDGINDAAALAQADLGLAMGTGTDVAIEASDLTLVRGDLTAAVDAIRLSRRTLAIIKGNLFWAFAYNVAALPLAAAGLLNPMIAGAAMAFSSVFVVANSLRLRRFRPARVG</sequence>
<feature type="compositionally biased region" description="Pro residues" evidence="11">
    <location>
        <begin position="78"/>
        <end position="87"/>
    </location>
</feature>
<evidence type="ECO:0000313" key="13">
    <source>
        <dbReference type="EMBL" id="MFC5942944.1"/>
    </source>
</evidence>
<comment type="caution">
    <text evidence="13">The sequence shown here is derived from an EMBL/GenBank/DDBJ whole genome shotgun (WGS) entry which is preliminary data.</text>
</comment>
<dbReference type="PANTHER" id="PTHR43520">
    <property type="entry name" value="ATP7, ISOFORM B"/>
    <property type="match status" value="1"/>
</dbReference>
<dbReference type="Gene3D" id="3.30.70.100">
    <property type="match status" value="1"/>
</dbReference>
<evidence type="ECO:0000256" key="11">
    <source>
        <dbReference type="SAM" id="MobiDB-lite"/>
    </source>
</evidence>
<feature type="transmembrane region" description="Helical" evidence="10">
    <location>
        <begin position="705"/>
        <end position="722"/>
    </location>
</feature>
<feature type="transmembrane region" description="Helical" evidence="10">
    <location>
        <begin position="396"/>
        <end position="419"/>
    </location>
</feature>
<evidence type="ECO:0000256" key="6">
    <source>
        <dbReference type="ARBA" id="ARBA00022840"/>
    </source>
</evidence>
<feature type="domain" description="HMA" evidence="12">
    <location>
        <begin position="13"/>
        <end position="77"/>
    </location>
</feature>
<keyword evidence="7" id="KW-1278">Translocase</keyword>
<dbReference type="Pfam" id="PF00403">
    <property type="entry name" value="HMA"/>
    <property type="match status" value="1"/>
</dbReference>
<dbReference type="PROSITE" id="PS00154">
    <property type="entry name" value="ATPASE_E1_E2"/>
    <property type="match status" value="1"/>
</dbReference>
<feature type="transmembrane region" description="Helical" evidence="10">
    <location>
        <begin position="169"/>
        <end position="188"/>
    </location>
</feature>
<keyword evidence="4 10" id="KW-0479">Metal-binding</keyword>
<dbReference type="InterPro" id="IPR018303">
    <property type="entry name" value="ATPase_P-typ_P_site"/>
</dbReference>
<dbReference type="PANTHER" id="PTHR43520:SF8">
    <property type="entry name" value="P-TYPE CU(+) TRANSPORTER"/>
    <property type="match status" value="1"/>
</dbReference>
<dbReference type="PROSITE" id="PS01047">
    <property type="entry name" value="HMA_1"/>
    <property type="match status" value="1"/>
</dbReference>
<dbReference type="EMBL" id="JBHSQQ010000085">
    <property type="protein sequence ID" value="MFC5942944.1"/>
    <property type="molecule type" value="Genomic_DNA"/>
</dbReference>
<evidence type="ECO:0000256" key="1">
    <source>
        <dbReference type="ARBA" id="ARBA00004651"/>
    </source>
</evidence>
<dbReference type="NCBIfam" id="TIGR01494">
    <property type="entry name" value="ATPase_P-type"/>
    <property type="match status" value="1"/>
</dbReference>
<dbReference type="SUPFAM" id="SSF55008">
    <property type="entry name" value="HMA, heavy metal-associated domain"/>
    <property type="match status" value="1"/>
</dbReference>
<dbReference type="Gene3D" id="3.40.50.1000">
    <property type="entry name" value="HAD superfamily/HAD-like"/>
    <property type="match status" value="1"/>
</dbReference>
<dbReference type="InterPro" id="IPR023299">
    <property type="entry name" value="ATPase_P-typ_cyto_dom_N"/>
</dbReference>
<gene>
    <name evidence="13" type="ORF">ACFPZ4_15840</name>
</gene>
<dbReference type="PROSITE" id="PS01229">
    <property type="entry name" value="COF_2"/>
    <property type="match status" value="1"/>
</dbReference>
<keyword evidence="3 10" id="KW-0812">Transmembrane</keyword>
<dbReference type="Pfam" id="PF00702">
    <property type="entry name" value="Hydrolase"/>
    <property type="match status" value="1"/>
</dbReference>
<reference evidence="14" key="1">
    <citation type="journal article" date="2019" name="Int. J. Syst. Evol. Microbiol.">
        <title>The Global Catalogue of Microorganisms (GCM) 10K type strain sequencing project: providing services to taxonomists for standard genome sequencing and annotation.</title>
        <authorList>
            <consortium name="The Broad Institute Genomics Platform"/>
            <consortium name="The Broad Institute Genome Sequencing Center for Infectious Disease"/>
            <person name="Wu L."/>
            <person name="Ma J."/>
        </authorList>
    </citation>
    <scope>NUCLEOTIDE SEQUENCE [LARGE SCALE GENOMIC DNA]</scope>
    <source>
        <strain evidence="14">CGMCC 4.7173</strain>
    </source>
</reference>
<keyword evidence="14" id="KW-1185">Reference proteome</keyword>
<feature type="region of interest" description="Disordered" evidence="11">
    <location>
        <begin position="76"/>
        <end position="95"/>
    </location>
</feature>
<dbReference type="SUPFAM" id="SSF56784">
    <property type="entry name" value="HAD-like"/>
    <property type="match status" value="1"/>
</dbReference>
<dbReference type="PRINTS" id="PR00943">
    <property type="entry name" value="CUATPASE"/>
</dbReference>
<comment type="subcellular location">
    <subcellularLocation>
        <location evidence="1">Cell membrane</location>
        <topology evidence="1">Multi-pass membrane protein</topology>
    </subcellularLocation>
</comment>
<dbReference type="InterPro" id="IPR017969">
    <property type="entry name" value="Heavy-metal-associated_CS"/>
</dbReference>
<dbReference type="InterPro" id="IPR044492">
    <property type="entry name" value="P_typ_ATPase_HD_dom"/>
</dbReference>
<keyword evidence="6 10" id="KW-0067">ATP-binding</keyword>
<dbReference type="Gene3D" id="2.70.150.10">
    <property type="entry name" value="Calcium-transporting ATPase, cytoplasmic transduction domain A"/>
    <property type="match status" value="1"/>
</dbReference>
<evidence type="ECO:0000256" key="8">
    <source>
        <dbReference type="ARBA" id="ARBA00022989"/>
    </source>
</evidence>
<keyword evidence="8 10" id="KW-1133">Transmembrane helix</keyword>
<feature type="transmembrane region" description="Helical" evidence="10">
    <location>
        <begin position="208"/>
        <end position="226"/>
    </location>
</feature>
<dbReference type="CDD" id="cd00371">
    <property type="entry name" value="HMA"/>
    <property type="match status" value="1"/>
</dbReference>
<name>A0ABW1HRR3_9ACTN</name>
<dbReference type="InterPro" id="IPR036163">
    <property type="entry name" value="HMA_dom_sf"/>
</dbReference>
<feature type="transmembrane region" description="Helical" evidence="10">
    <location>
        <begin position="131"/>
        <end position="149"/>
    </location>
</feature>
<dbReference type="Pfam" id="PF00122">
    <property type="entry name" value="E1-E2_ATPase"/>
    <property type="match status" value="1"/>
</dbReference>
<evidence type="ECO:0000259" key="12">
    <source>
        <dbReference type="PROSITE" id="PS50846"/>
    </source>
</evidence>
<dbReference type="SFLD" id="SFLDG00002">
    <property type="entry name" value="C1.7:_P-type_atpase_like"/>
    <property type="match status" value="1"/>
</dbReference>
<dbReference type="SUPFAM" id="SSF81653">
    <property type="entry name" value="Calcium ATPase, transduction domain A"/>
    <property type="match status" value="1"/>
</dbReference>
<protein>
    <submittedName>
        <fullName evidence="13">Heavy metal translocating P-type ATPase</fullName>
    </submittedName>
</protein>
<dbReference type="SUPFAM" id="SSF81665">
    <property type="entry name" value="Calcium ATPase, transmembrane domain M"/>
    <property type="match status" value="1"/>
</dbReference>
<evidence type="ECO:0000256" key="7">
    <source>
        <dbReference type="ARBA" id="ARBA00022967"/>
    </source>
</evidence>
<organism evidence="13 14">
    <name type="scientific">Micromonospora harpali</name>
    <dbReference type="NCBI Taxonomy" id="1490225"/>
    <lineage>
        <taxon>Bacteria</taxon>
        <taxon>Bacillati</taxon>
        <taxon>Actinomycetota</taxon>
        <taxon>Actinomycetes</taxon>
        <taxon>Micromonosporales</taxon>
        <taxon>Micromonosporaceae</taxon>
        <taxon>Micromonospora</taxon>
    </lineage>
</organism>
<dbReference type="InterPro" id="IPR036412">
    <property type="entry name" value="HAD-like_sf"/>
</dbReference>
<dbReference type="InterPro" id="IPR008250">
    <property type="entry name" value="ATPase_P-typ_transduc_dom_A_sf"/>
</dbReference>
<feature type="transmembrane region" description="Helical" evidence="10">
    <location>
        <begin position="108"/>
        <end position="125"/>
    </location>
</feature>
<keyword evidence="10" id="KW-1003">Cell membrane</keyword>
<feature type="transmembrane region" description="Helical" evidence="10">
    <location>
        <begin position="364"/>
        <end position="384"/>
    </location>
</feature>
<evidence type="ECO:0000256" key="10">
    <source>
        <dbReference type="RuleBase" id="RU362081"/>
    </source>
</evidence>
<dbReference type="Gene3D" id="3.40.1110.10">
    <property type="entry name" value="Calcium-transporting ATPase, cytoplasmic domain N"/>
    <property type="match status" value="1"/>
</dbReference>
<keyword evidence="9 10" id="KW-0472">Membrane</keyword>
<dbReference type="RefSeq" id="WP_353899715.1">
    <property type="nucleotide sequence ID" value="NZ_CP158970.1"/>
</dbReference>
<evidence type="ECO:0000313" key="14">
    <source>
        <dbReference type="Proteomes" id="UP001596207"/>
    </source>
</evidence>
<dbReference type="SFLD" id="SFLDF00027">
    <property type="entry name" value="p-type_atpase"/>
    <property type="match status" value="1"/>
</dbReference>
<evidence type="ECO:0000256" key="5">
    <source>
        <dbReference type="ARBA" id="ARBA00022741"/>
    </source>
</evidence>
<comment type="similarity">
    <text evidence="2 10">Belongs to the cation transport ATPase (P-type) (TC 3.A.3) family. Type IB subfamily.</text>
</comment>
<evidence type="ECO:0000256" key="3">
    <source>
        <dbReference type="ARBA" id="ARBA00022692"/>
    </source>
</evidence>
<dbReference type="NCBIfam" id="TIGR01511">
    <property type="entry name" value="ATPase-IB1_Cu"/>
    <property type="match status" value="1"/>
</dbReference>
<accession>A0ABW1HRR3</accession>
<dbReference type="PRINTS" id="PR00119">
    <property type="entry name" value="CATATPASE"/>
</dbReference>
<dbReference type="InterPro" id="IPR006121">
    <property type="entry name" value="HMA_dom"/>
</dbReference>
<evidence type="ECO:0000256" key="4">
    <source>
        <dbReference type="ARBA" id="ARBA00022723"/>
    </source>
</evidence>
<dbReference type="PROSITE" id="PS50846">
    <property type="entry name" value="HMA_2"/>
    <property type="match status" value="1"/>
</dbReference>
<keyword evidence="5 10" id="KW-0547">Nucleotide-binding</keyword>